<dbReference type="InterPro" id="IPR028227">
    <property type="entry name" value="UPF0449"/>
</dbReference>
<dbReference type="Proteomes" id="UP000694580">
    <property type="component" value="Chromosome 13"/>
</dbReference>
<dbReference type="PANTHER" id="PTHR34766">
    <property type="entry name" value="UPF0449 PROTEIN C19ORF25"/>
    <property type="match status" value="1"/>
</dbReference>
<gene>
    <name evidence="3" type="primary">c13h19orf25</name>
</gene>
<dbReference type="Pfam" id="PF15136">
    <property type="entry name" value="UPF0449"/>
    <property type="match status" value="1"/>
</dbReference>
<evidence type="ECO:0000256" key="1">
    <source>
        <dbReference type="ARBA" id="ARBA00006137"/>
    </source>
</evidence>
<accession>A0AAY4ETZ0</accession>
<dbReference type="GeneID" id="114802654"/>
<reference evidence="3 4" key="1">
    <citation type="submission" date="2020-06" db="EMBL/GenBank/DDBJ databases">
        <authorList>
            <consortium name="Wellcome Sanger Institute Data Sharing"/>
        </authorList>
    </citation>
    <scope>NUCLEOTIDE SEQUENCE [LARGE SCALE GENOMIC DNA]</scope>
</reference>
<keyword evidence="4" id="KW-1185">Reference proteome</keyword>
<sequence>MGSRNKKRIVLPSRPEPPTVERILEDVSRAHPSDPVFSVLRETSPDEKGGSGKTELERKYLLSRRFLELNEHLEGARGDLLLRREELQAVGEALDQSMKGVKGEAL</sequence>
<evidence type="ECO:0000313" key="4">
    <source>
        <dbReference type="Proteomes" id="UP000694580"/>
    </source>
</evidence>
<dbReference type="Ensembl" id="ENSDCDT00010071916.1">
    <property type="protein sequence ID" value="ENSDCDP00010061155.1"/>
    <property type="gene ID" value="ENSDCDG00010033816.1"/>
</dbReference>
<dbReference type="AlphaFoldDB" id="A0AAY4ETZ0"/>
<dbReference type="PANTHER" id="PTHR34766:SF1">
    <property type="entry name" value="UPF0449 PROTEIN C19ORF25"/>
    <property type="match status" value="1"/>
</dbReference>
<dbReference type="CTD" id="108404760"/>
<organism evidence="3 4">
    <name type="scientific">Denticeps clupeoides</name>
    <name type="common">denticle herring</name>
    <dbReference type="NCBI Taxonomy" id="299321"/>
    <lineage>
        <taxon>Eukaryota</taxon>
        <taxon>Metazoa</taxon>
        <taxon>Chordata</taxon>
        <taxon>Craniata</taxon>
        <taxon>Vertebrata</taxon>
        <taxon>Euteleostomi</taxon>
        <taxon>Actinopterygii</taxon>
        <taxon>Neopterygii</taxon>
        <taxon>Teleostei</taxon>
        <taxon>Clupei</taxon>
        <taxon>Clupeiformes</taxon>
        <taxon>Denticipitoidei</taxon>
        <taxon>Denticipitidae</taxon>
        <taxon>Denticeps</taxon>
    </lineage>
</organism>
<name>A0AAY4ETZ0_9TELE</name>
<reference evidence="3" key="3">
    <citation type="submission" date="2025-09" db="UniProtKB">
        <authorList>
            <consortium name="Ensembl"/>
        </authorList>
    </citation>
    <scope>IDENTIFICATION</scope>
</reference>
<dbReference type="GeneTree" id="ENSGT00390000007991"/>
<proteinExistence type="inferred from homology"/>
<feature type="region of interest" description="Disordered" evidence="2">
    <location>
        <begin position="34"/>
        <end position="55"/>
    </location>
</feature>
<protein>
    <submittedName>
        <fullName evidence="3">Uncharacterized protein</fullName>
    </submittedName>
</protein>
<reference evidence="3" key="2">
    <citation type="submission" date="2025-08" db="UniProtKB">
        <authorList>
            <consortium name="Ensembl"/>
        </authorList>
    </citation>
    <scope>IDENTIFICATION</scope>
</reference>
<comment type="similarity">
    <text evidence="1">Belongs to the UPF0449 family.</text>
</comment>
<evidence type="ECO:0000313" key="3">
    <source>
        <dbReference type="Ensembl" id="ENSDCDP00010061155.1"/>
    </source>
</evidence>
<feature type="compositionally biased region" description="Basic and acidic residues" evidence="2">
    <location>
        <begin position="43"/>
        <end position="55"/>
    </location>
</feature>
<evidence type="ECO:0000256" key="2">
    <source>
        <dbReference type="SAM" id="MobiDB-lite"/>
    </source>
</evidence>
<dbReference type="RefSeq" id="XP_028857623.1">
    <property type="nucleotide sequence ID" value="XM_029001790.1"/>
</dbReference>